<dbReference type="InterPro" id="IPR000835">
    <property type="entry name" value="HTH_MarR-typ"/>
</dbReference>
<protein>
    <submittedName>
        <fullName evidence="3">MarR family transcriptional regulator</fullName>
    </submittedName>
</protein>
<dbReference type="Proteomes" id="UP000325516">
    <property type="component" value="Chromosome"/>
</dbReference>
<dbReference type="PANTHER" id="PTHR33164">
    <property type="entry name" value="TRANSCRIPTIONAL REGULATOR, MARR FAMILY"/>
    <property type="match status" value="1"/>
</dbReference>
<keyword evidence="4" id="KW-1185">Reference proteome</keyword>
<evidence type="ECO:0000313" key="3">
    <source>
        <dbReference type="EMBL" id="QEW02249.1"/>
    </source>
</evidence>
<dbReference type="GO" id="GO:0003700">
    <property type="term" value="F:DNA-binding transcription factor activity"/>
    <property type="evidence" value="ECO:0007669"/>
    <property type="project" value="InterPro"/>
</dbReference>
<dbReference type="InterPro" id="IPR039422">
    <property type="entry name" value="MarR/SlyA-like"/>
</dbReference>
<dbReference type="AlphaFoldDB" id="A0A5J6L188"/>
<accession>A0A5J6L188</accession>
<reference evidence="4" key="1">
    <citation type="submission" date="2019-09" db="EMBL/GenBank/DDBJ databases">
        <title>Mumia zhuanghuii sp. nov. isolated from the intestinal contents of plateau pika (Ochotona curzoniae) in the Qinghai-Tibet plateau of China.</title>
        <authorList>
            <person name="Tian Z."/>
        </authorList>
    </citation>
    <scope>NUCLEOTIDE SEQUENCE [LARGE SCALE GENOMIC DNA]</scope>
    <source>
        <strain evidence="4">L-031</strain>
    </source>
</reference>
<feature type="domain" description="HTH marR-type" evidence="2">
    <location>
        <begin position="19"/>
        <end position="151"/>
    </location>
</feature>
<evidence type="ECO:0000259" key="2">
    <source>
        <dbReference type="PROSITE" id="PS50995"/>
    </source>
</evidence>
<dbReference type="InterPro" id="IPR036388">
    <property type="entry name" value="WH-like_DNA-bd_sf"/>
</dbReference>
<organism evidence="3 4">
    <name type="scientific">Microbacterium lushaniae</name>
    <dbReference type="NCBI Taxonomy" id="2614639"/>
    <lineage>
        <taxon>Bacteria</taxon>
        <taxon>Bacillati</taxon>
        <taxon>Actinomycetota</taxon>
        <taxon>Actinomycetes</taxon>
        <taxon>Micrococcales</taxon>
        <taxon>Microbacteriaceae</taxon>
        <taxon>Microbacterium</taxon>
    </lineage>
</organism>
<evidence type="ECO:0000256" key="1">
    <source>
        <dbReference type="SAM" id="MobiDB-lite"/>
    </source>
</evidence>
<proteinExistence type="predicted"/>
<dbReference type="PANTHER" id="PTHR33164:SF43">
    <property type="entry name" value="HTH-TYPE TRANSCRIPTIONAL REPRESSOR YETL"/>
    <property type="match status" value="1"/>
</dbReference>
<dbReference type="Gene3D" id="1.10.10.10">
    <property type="entry name" value="Winged helix-like DNA-binding domain superfamily/Winged helix DNA-binding domain"/>
    <property type="match status" value="1"/>
</dbReference>
<dbReference type="KEGG" id="mlz:F6J85_03475"/>
<gene>
    <name evidence="3" type="ORF">F6J85_03475</name>
</gene>
<dbReference type="PROSITE" id="PS50995">
    <property type="entry name" value="HTH_MARR_2"/>
    <property type="match status" value="1"/>
</dbReference>
<dbReference type="GO" id="GO:0006950">
    <property type="term" value="P:response to stress"/>
    <property type="evidence" value="ECO:0007669"/>
    <property type="project" value="TreeGrafter"/>
</dbReference>
<dbReference type="RefSeq" id="WP_150923841.1">
    <property type="nucleotide sequence ID" value="NZ_CP044232.1"/>
</dbReference>
<dbReference type="SUPFAM" id="SSF46785">
    <property type="entry name" value="Winged helix' DNA-binding domain"/>
    <property type="match status" value="1"/>
</dbReference>
<sequence length="155" mass="16712">MASDSDHDDGPGEAGVGEPSALSRALRRYVEARQASLTEARQLLGVNEFDARALLFIAGHPRSRPTSLREYLGITSAGVTALIDRLEERGAVRREVDPHDRRVNRLTVTVDLSAEPWSALTRFDAAFERALAASADGDAERLAALLETLTDDAAG</sequence>
<dbReference type="InterPro" id="IPR036390">
    <property type="entry name" value="WH_DNA-bd_sf"/>
</dbReference>
<dbReference type="Pfam" id="PF12802">
    <property type="entry name" value="MarR_2"/>
    <property type="match status" value="1"/>
</dbReference>
<feature type="region of interest" description="Disordered" evidence="1">
    <location>
        <begin position="1"/>
        <end position="22"/>
    </location>
</feature>
<dbReference type="EMBL" id="CP044232">
    <property type="protein sequence ID" value="QEW02249.1"/>
    <property type="molecule type" value="Genomic_DNA"/>
</dbReference>
<dbReference type="SMART" id="SM00347">
    <property type="entry name" value="HTH_MARR"/>
    <property type="match status" value="1"/>
</dbReference>
<name>A0A5J6L188_9MICO</name>
<feature type="compositionally biased region" description="Basic and acidic residues" evidence="1">
    <location>
        <begin position="1"/>
        <end position="10"/>
    </location>
</feature>
<evidence type="ECO:0000313" key="4">
    <source>
        <dbReference type="Proteomes" id="UP000325516"/>
    </source>
</evidence>